<evidence type="ECO:0000313" key="4">
    <source>
        <dbReference type="Proteomes" id="UP000004994"/>
    </source>
</evidence>
<proteinExistence type="inferred from homology"/>
<comment type="similarity">
    <text evidence="1">Belongs to the PC-esterase family. TBL subfamily.</text>
</comment>
<name>A0A3Q7FH89_SOLLC</name>
<dbReference type="EnsemblPlants" id="Solyc03g046300.2.1">
    <property type="protein sequence ID" value="Solyc03g046300.2.1"/>
    <property type="gene ID" value="Solyc03g046300.2"/>
</dbReference>
<sequence>MSQTSLLEIKISLLQVEHQMDISPTLHFNFKKWNTTYNFSLATYWTQFFVKMEETNSDGPKHNEVNNFNYEENQPVGCSHCGLRNISQLPNYYGYQRVFWTALKSIKSLENFKGTTIVRTFALHILKVENGIEVGILQFYNSQVKEFSEAKKQGNKRLRLMDKTHDMLFRPDGHPSRYEHCPNENVVLYNDCVHWCLPGPSDSWNDFLLHMLKMEQDIF</sequence>
<dbReference type="Gramene" id="Solyc03g046300.2.1">
    <property type="protein sequence ID" value="Solyc03g046300.2.1"/>
    <property type="gene ID" value="Solyc03g046300.2"/>
</dbReference>
<accession>A0A3Q7FH89</accession>
<dbReference type="InterPro" id="IPR029962">
    <property type="entry name" value="TBL"/>
</dbReference>
<organism evidence="3">
    <name type="scientific">Solanum lycopersicum</name>
    <name type="common">Tomato</name>
    <name type="synonym">Lycopersicon esculentum</name>
    <dbReference type="NCBI Taxonomy" id="4081"/>
    <lineage>
        <taxon>Eukaryota</taxon>
        <taxon>Viridiplantae</taxon>
        <taxon>Streptophyta</taxon>
        <taxon>Embryophyta</taxon>
        <taxon>Tracheophyta</taxon>
        <taxon>Spermatophyta</taxon>
        <taxon>Magnoliopsida</taxon>
        <taxon>eudicotyledons</taxon>
        <taxon>Gunneridae</taxon>
        <taxon>Pentapetalae</taxon>
        <taxon>asterids</taxon>
        <taxon>lamiids</taxon>
        <taxon>Solanales</taxon>
        <taxon>Solanaceae</taxon>
        <taxon>Solanoideae</taxon>
        <taxon>Solaneae</taxon>
        <taxon>Solanum</taxon>
        <taxon>Solanum subgen. Lycopersicon</taxon>
    </lineage>
</organism>
<dbReference type="InParanoid" id="A0A3Q7FH89"/>
<evidence type="ECO:0000313" key="3">
    <source>
        <dbReference type="EnsemblPlants" id="Solyc03g046300.2.1"/>
    </source>
</evidence>
<dbReference type="Pfam" id="PF13839">
    <property type="entry name" value="PC-Esterase"/>
    <property type="match status" value="1"/>
</dbReference>
<keyword evidence="4" id="KW-1185">Reference proteome</keyword>
<evidence type="ECO:0000256" key="1">
    <source>
        <dbReference type="ARBA" id="ARBA00007727"/>
    </source>
</evidence>
<dbReference type="OMA" id="WASHIDD"/>
<reference evidence="3" key="2">
    <citation type="submission" date="2019-01" db="UniProtKB">
        <authorList>
            <consortium name="EnsemblPlants"/>
        </authorList>
    </citation>
    <scope>IDENTIFICATION</scope>
    <source>
        <strain evidence="3">cv. Heinz 1706</strain>
    </source>
</reference>
<dbReference type="GO" id="GO:0016413">
    <property type="term" value="F:O-acetyltransferase activity"/>
    <property type="evidence" value="ECO:0007669"/>
    <property type="project" value="InterPro"/>
</dbReference>
<dbReference type="STRING" id="4081.A0A3Q7FH89"/>
<dbReference type="AlphaFoldDB" id="A0A3Q7FH89"/>
<dbReference type="PANTHER" id="PTHR32285:SF48">
    <property type="entry name" value="PROTEIN TRICHOME BIREFRINGENCE-LIKE 19"/>
    <property type="match status" value="1"/>
</dbReference>
<feature type="domain" description="Trichome birefringence-like C-terminal" evidence="2">
    <location>
        <begin position="139"/>
        <end position="211"/>
    </location>
</feature>
<evidence type="ECO:0000259" key="2">
    <source>
        <dbReference type="Pfam" id="PF13839"/>
    </source>
</evidence>
<dbReference type="Proteomes" id="UP000004994">
    <property type="component" value="Chromosome 3"/>
</dbReference>
<dbReference type="InterPro" id="IPR026057">
    <property type="entry name" value="TBL_C"/>
</dbReference>
<protein>
    <recommendedName>
        <fullName evidence="2">Trichome birefringence-like C-terminal domain-containing protein</fullName>
    </recommendedName>
</protein>
<dbReference type="PANTHER" id="PTHR32285">
    <property type="entry name" value="PROTEIN TRICHOME BIREFRINGENCE-LIKE 9-RELATED"/>
    <property type="match status" value="1"/>
</dbReference>
<dbReference type="PaxDb" id="4081-Solyc03g046300.1.1"/>
<reference evidence="3" key="1">
    <citation type="journal article" date="2012" name="Nature">
        <title>The tomato genome sequence provides insights into fleshy fruit evolution.</title>
        <authorList>
            <consortium name="Tomato Genome Consortium"/>
        </authorList>
    </citation>
    <scope>NUCLEOTIDE SEQUENCE [LARGE SCALE GENOMIC DNA]</scope>
    <source>
        <strain evidence="3">cv. Heinz 1706</strain>
    </source>
</reference>